<dbReference type="EMBL" id="JBBJCI010000422">
    <property type="protein sequence ID" value="KAK7230855.1"/>
    <property type="molecule type" value="Genomic_DNA"/>
</dbReference>
<sequence>MQGERMLIRNSDTGQMMELDLATGDMKPLSDGPPQTPTADAGSLGKAPDSPDDFVDSSPEKGGRKRPSFSESMSKMRFSRRAAEVAGVSRATKDVAFEASKVQLDVTLEKIKFLKAALKEQERAARAYYAAQAEVCARVKDLAAGTPLEAPVNDYEASATAARWEVETTLMPAMFGERLVAACGSWHAKLDRTLHTEVFRRQEATRRELDHYKTKLEPMRLEKEKRDLTRLREQKKLGKAAARTLGMAAQDPSAAGRAADEKYARNAVKMERAQAAYEDATAASMRAIDAGVDGRWVELGAVVTALLELELSLPHQHDACSAGLGAVETVLEAPEATPLEERLRAAAAIPERDDLPPPPPDTPATPAGKGLDTVIEIA</sequence>
<dbReference type="Proteomes" id="UP001363151">
    <property type="component" value="Unassembled WGS sequence"/>
</dbReference>
<dbReference type="Gene3D" id="1.20.1270.60">
    <property type="entry name" value="Arfaptin homology (AH) domain/BAR domain"/>
    <property type="match status" value="1"/>
</dbReference>
<accession>A0ABR1FHH1</accession>
<reference evidence="2 3" key="1">
    <citation type="submission" date="2024-03" db="EMBL/GenBank/DDBJ databases">
        <title>Aureococcus anophagefferens CCMP1851 and Kratosvirus quantuckense: Draft genome of a second virus-susceptible host strain in the model system.</title>
        <authorList>
            <person name="Chase E."/>
            <person name="Truchon A.R."/>
            <person name="Schepens W."/>
            <person name="Wilhelm S.W."/>
        </authorList>
    </citation>
    <scope>NUCLEOTIDE SEQUENCE [LARGE SCALE GENOMIC DNA]</scope>
    <source>
        <strain evidence="2 3">CCMP1851</strain>
    </source>
</reference>
<organism evidence="2 3">
    <name type="scientific">Aureococcus anophagefferens</name>
    <name type="common">Harmful bloom alga</name>
    <dbReference type="NCBI Taxonomy" id="44056"/>
    <lineage>
        <taxon>Eukaryota</taxon>
        <taxon>Sar</taxon>
        <taxon>Stramenopiles</taxon>
        <taxon>Ochrophyta</taxon>
        <taxon>Pelagophyceae</taxon>
        <taxon>Pelagomonadales</taxon>
        <taxon>Pelagomonadaceae</taxon>
        <taxon>Aureococcus</taxon>
    </lineage>
</organism>
<gene>
    <name evidence="2" type="ORF">SO694_00074051</name>
</gene>
<name>A0ABR1FHH1_AURAN</name>
<dbReference type="InterPro" id="IPR027267">
    <property type="entry name" value="AH/BAR_dom_sf"/>
</dbReference>
<feature type="region of interest" description="Disordered" evidence="1">
    <location>
        <begin position="1"/>
        <end position="75"/>
    </location>
</feature>
<feature type="region of interest" description="Disordered" evidence="1">
    <location>
        <begin position="349"/>
        <end position="373"/>
    </location>
</feature>
<evidence type="ECO:0008006" key="4">
    <source>
        <dbReference type="Google" id="ProtNLM"/>
    </source>
</evidence>
<protein>
    <recommendedName>
        <fullName evidence="4">BAR domain-containing protein</fullName>
    </recommendedName>
</protein>
<evidence type="ECO:0000313" key="2">
    <source>
        <dbReference type="EMBL" id="KAK7230855.1"/>
    </source>
</evidence>
<evidence type="ECO:0000313" key="3">
    <source>
        <dbReference type="Proteomes" id="UP001363151"/>
    </source>
</evidence>
<proteinExistence type="predicted"/>
<evidence type="ECO:0000256" key="1">
    <source>
        <dbReference type="SAM" id="MobiDB-lite"/>
    </source>
</evidence>
<comment type="caution">
    <text evidence="2">The sequence shown here is derived from an EMBL/GenBank/DDBJ whole genome shotgun (WGS) entry which is preliminary data.</text>
</comment>
<keyword evidence="3" id="KW-1185">Reference proteome</keyword>